<sequence>MAPNTWVRAFFSEFPRCDILLNNNCEVFNKYILDAREMPILSMFERIKSQLMARHFNKAKELADEMWLCLSKDKLNKAAEYANICYALPSGQGVFQVLVKEYQHIVDIKAQTCDCRRWQLTGIPCSHAISCLWHERIPPESVLPICYSVEAYNCAYGNNIWPCKDKREWEHVQGLEILPPIYEKKPGRPPKSRRKQPHEVQGKHGPKLSKHGVVIHCKHCGEANHNSKGSSATATTANPPNDEPLNQEFNVSKGTSRLGEGANQFAEESGPSMVTQMLAQRPVPLTTATKVGKKASAAKTKKEPAASKNGNKKAKTGSLTKN</sequence>
<evidence type="ECO:0000313" key="7">
    <source>
        <dbReference type="EMBL" id="WVZ81107.1"/>
    </source>
</evidence>
<dbReference type="AlphaFoldDB" id="A0AAQ3U1F5"/>
<dbReference type="SMART" id="SM00575">
    <property type="entry name" value="ZnF_PMZ"/>
    <property type="match status" value="1"/>
</dbReference>
<evidence type="ECO:0000256" key="3">
    <source>
        <dbReference type="ARBA" id="ARBA00022833"/>
    </source>
</evidence>
<name>A0AAQ3U1F5_PASNO</name>
<evidence type="ECO:0000256" key="1">
    <source>
        <dbReference type="ARBA" id="ARBA00022723"/>
    </source>
</evidence>
<dbReference type="Proteomes" id="UP001341281">
    <property type="component" value="Chromosome 06"/>
</dbReference>
<dbReference type="EMBL" id="CP144750">
    <property type="protein sequence ID" value="WVZ81107.1"/>
    <property type="molecule type" value="Genomic_DNA"/>
</dbReference>
<keyword evidence="2 4" id="KW-0863">Zinc-finger</keyword>
<dbReference type="InterPro" id="IPR007527">
    <property type="entry name" value="Znf_SWIM"/>
</dbReference>
<feature type="domain" description="SWIM-type" evidence="6">
    <location>
        <begin position="95"/>
        <end position="136"/>
    </location>
</feature>
<evidence type="ECO:0000256" key="5">
    <source>
        <dbReference type="SAM" id="MobiDB-lite"/>
    </source>
</evidence>
<evidence type="ECO:0000256" key="4">
    <source>
        <dbReference type="PROSITE-ProRule" id="PRU00325"/>
    </source>
</evidence>
<proteinExistence type="predicted"/>
<dbReference type="PROSITE" id="PS50966">
    <property type="entry name" value="ZF_SWIM"/>
    <property type="match status" value="1"/>
</dbReference>
<dbReference type="PANTHER" id="PTHR31973">
    <property type="entry name" value="POLYPROTEIN, PUTATIVE-RELATED"/>
    <property type="match status" value="1"/>
</dbReference>
<evidence type="ECO:0000313" key="8">
    <source>
        <dbReference type="Proteomes" id="UP001341281"/>
    </source>
</evidence>
<dbReference type="GO" id="GO:0008270">
    <property type="term" value="F:zinc ion binding"/>
    <property type="evidence" value="ECO:0007669"/>
    <property type="project" value="UniProtKB-KW"/>
</dbReference>
<reference evidence="7 8" key="1">
    <citation type="submission" date="2024-02" db="EMBL/GenBank/DDBJ databases">
        <title>High-quality chromosome-scale genome assembly of Pensacola bahiagrass (Paspalum notatum Flugge var. saurae).</title>
        <authorList>
            <person name="Vega J.M."/>
            <person name="Podio M."/>
            <person name="Orjuela J."/>
            <person name="Siena L.A."/>
            <person name="Pessino S.C."/>
            <person name="Combes M.C."/>
            <person name="Mariac C."/>
            <person name="Albertini E."/>
            <person name="Pupilli F."/>
            <person name="Ortiz J.P.A."/>
            <person name="Leblanc O."/>
        </authorList>
    </citation>
    <scope>NUCLEOTIDE SEQUENCE [LARGE SCALE GENOMIC DNA]</scope>
    <source>
        <strain evidence="7">R1</strain>
        <tissue evidence="7">Leaf</tissue>
    </source>
</reference>
<gene>
    <name evidence="7" type="ORF">U9M48_028523</name>
</gene>
<feature type="region of interest" description="Disordered" evidence="5">
    <location>
        <begin position="180"/>
        <end position="208"/>
    </location>
</feature>
<accession>A0AAQ3U1F5</accession>
<evidence type="ECO:0000259" key="6">
    <source>
        <dbReference type="PROSITE" id="PS50966"/>
    </source>
</evidence>
<keyword evidence="3" id="KW-0862">Zinc</keyword>
<keyword evidence="1" id="KW-0479">Metal-binding</keyword>
<dbReference type="PANTHER" id="PTHR31973:SF191">
    <property type="entry name" value="OS05G0489400 PROTEIN"/>
    <property type="match status" value="1"/>
</dbReference>
<dbReference type="InterPro" id="IPR006564">
    <property type="entry name" value="Znf_PMZ"/>
</dbReference>
<keyword evidence="8" id="KW-1185">Reference proteome</keyword>
<feature type="compositionally biased region" description="Polar residues" evidence="5">
    <location>
        <begin position="224"/>
        <end position="239"/>
    </location>
</feature>
<dbReference type="Pfam" id="PF04434">
    <property type="entry name" value="SWIM"/>
    <property type="match status" value="1"/>
</dbReference>
<evidence type="ECO:0000256" key="2">
    <source>
        <dbReference type="ARBA" id="ARBA00022771"/>
    </source>
</evidence>
<feature type="compositionally biased region" description="Basic residues" evidence="5">
    <location>
        <begin position="187"/>
        <end position="196"/>
    </location>
</feature>
<organism evidence="7 8">
    <name type="scientific">Paspalum notatum var. saurae</name>
    <dbReference type="NCBI Taxonomy" id="547442"/>
    <lineage>
        <taxon>Eukaryota</taxon>
        <taxon>Viridiplantae</taxon>
        <taxon>Streptophyta</taxon>
        <taxon>Embryophyta</taxon>
        <taxon>Tracheophyta</taxon>
        <taxon>Spermatophyta</taxon>
        <taxon>Magnoliopsida</taxon>
        <taxon>Liliopsida</taxon>
        <taxon>Poales</taxon>
        <taxon>Poaceae</taxon>
        <taxon>PACMAD clade</taxon>
        <taxon>Panicoideae</taxon>
        <taxon>Andropogonodae</taxon>
        <taxon>Paspaleae</taxon>
        <taxon>Paspalinae</taxon>
        <taxon>Paspalum</taxon>
    </lineage>
</organism>
<feature type="region of interest" description="Disordered" evidence="5">
    <location>
        <begin position="224"/>
        <end position="322"/>
    </location>
</feature>
<protein>
    <recommendedName>
        <fullName evidence="6">SWIM-type domain-containing protein</fullName>
    </recommendedName>
</protein>